<comment type="caution">
    <text evidence="3">The sequence shown here is derived from an EMBL/GenBank/DDBJ whole genome shotgun (WGS) entry which is preliminary data.</text>
</comment>
<feature type="domain" description="MIP18 family-like" evidence="1">
    <location>
        <begin position="10"/>
        <end position="72"/>
    </location>
</feature>
<evidence type="ECO:0000313" key="4">
    <source>
        <dbReference type="Proteomes" id="UP000233553"/>
    </source>
</evidence>
<gene>
    <name evidence="3" type="primary">paaJ</name>
    <name evidence="3" type="ORF">CW311_06765</name>
</gene>
<name>A0A2N0WHG1_9GAMM</name>
<dbReference type="PANTHER" id="PTHR42831">
    <property type="entry name" value="FE-S PROTEIN MATURATION AUXILIARY FACTOR YITW"/>
    <property type="match status" value="1"/>
</dbReference>
<evidence type="ECO:0000313" key="3">
    <source>
        <dbReference type="EMBL" id="PKF34859.1"/>
    </source>
</evidence>
<proteinExistence type="predicted"/>
<dbReference type="InterPro" id="IPR034904">
    <property type="entry name" value="FSCA_dom_sf"/>
</dbReference>
<dbReference type="SUPFAM" id="SSF117916">
    <property type="entry name" value="Fe-S cluster assembly (FSCA) domain-like"/>
    <property type="match status" value="1"/>
</dbReference>
<dbReference type="AlphaFoldDB" id="A0A2N0WHG1"/>
<organism evidence="3 4">
    <name type="scientific">Acinetobacter proteolyticus</name>
    <dbReference type="NCBI Taxonomy" id="1776741"/>
    <lineage>
        <taxon>Bacteria</taxon>
        <taxon>Pseudomonadati</taxon>
        <taxon>Pseudomonadota</taxon>
        <taxon>Gammaproteobacteria</taxon>
        <taxon>Moraxellales</taxon>
        <taxon>Moraxellaceae</taxon>
        <taxon>Acinetobacter</taxon>
    </lineage>
</organism>
<evidence type="ECO:0000259" key="1">
    <source>
        <dbReference type="Pfam" id="PF01883"/>
    </source>
</evidence>
<dbReference type="PANTHER" id="PTHR42831:SF3">
    <property type="entry name" value="1,2-PHENYLACETYL-COA EPOXIDASE, SUBUNIT D-RELATED"/>
    <property type="match status" value="1"/>
</dbReference>
<dbReference type="InterPro" id="IPR052339">
    <property type="entry name" value="Fe-S_Maturation_MIP18"/>
</dbReference>
<dbReference type="RefSeq" id="WP_101236039.1">
    <property type="nucleotide sequence ID" value="NZ_PISJ01000010.1"/>
</dbReference>
<sequence length="166" mass="18475">MQMIRHCIDQCWDVLQNVSDPEIPVLSVVDLGMIRGVELNEQQEIIVRLTPTYSGCPATDLLKTQIVEALAAEDLIPAKVMIDLSEAWTTDWMSDAGKQKLQAYGIAPPEGTAQLCGTHVHLSDGVVCPHCKSRDTRLLTEFSSTACKALYKCRDCLEPFDYFKCI</sequence>
<dbReference type="InterPro" id="IPR011883">
    <property type="entry name" value="PaaD-like"/>
</dbReference>
<dbReference type="EMBL" id="PISJ01000010">
    <property type="protein sequence ID" value="PKF34859.1"/>
    <property type="molecule type" value="Genomic_DNA"/>
</dbReference>
<feature type="domain" description="PaaD zinc beta ribbon" evidence="2">
    <location>
        <begin position="123"/>
        <end position="164"/>
    </location>
</feature>
<dbReference type="NCBIfam" id="TIGR02159">
    <property type="entry name" value="PA_CoA_Oxy4"/>
    <property type="match status" value="1"/>
</dbReference>
<reference evidence="3 4" key="1">
    <citation type="submission" date="2017-12" db="EMBL/GenBank/DDBJ databases">
        <title>Draft Genome sequences of multiple microbial strains isolated from spacecraft associated surfaces.</title>
        <authorList>
            <person name="Seuylemezian A."/>
            <person name="Vaishampayan P."/>
            <person name="Venkateswaran K."/>
        </authorList>
    </citation>
    <scope>NUCLEOTIDE SEQUENCE [LARGE SCALE GENOMIC DNA]</scope>
    <source>
        <strain evidence="3 4">2P01AA</strain>
    </source>
</reference>
<dbReference type="Proteomes" id="UP000233553">
    <property type="component" value="Unassembled WGS sequence"/>
</dbReference>
<dbReference type="Pfam" id="PF23451">
    <property type="entry name" value="Zn_ribbon_PaaD"/>
    <property type="match status" value="1"/>
</dbReference>
<evidence type="ECO:0000259" key="2">
    <source>
        <dbReference type="Pfam" id="PF23451"/>
    </source>
</evidence>
<dbReference type="InterPro" id="IPR002744">
    <property type="entry name" value="MIP18-like"/>
</dbReference>
<protein>
    <submittedName>
        <fullName evidence="3">Phenylacetate-CoA oxygenase subunit PaaJ</fullName>
    </submittedName>
</protein>
<accession>A0A2N0WHG1</accession>
<dbReference type="Gene3D" id="3.30.300.130">
    <property type="entry name" value="Fe-S cluster assembly (FSCA)"/>
    <property type="match status" value="1"/>
</dbReference>
<dbReference type="InterPro" id="IPR056572">
    <property type="entry name" value="Zn_ribbon_PaaD"/>
</dbReference>
<dbReference type="Pfam" id="PF01883">
    <property type="entry name" value="FeS_assembly_P"/>
    <property type="match status" value="1"/>
</dbReference>